<evidence type="ECO:0000256" key="4">
    <source>
        <dbReference type="ARBA" id="ARBA00022553"/>
    </source>
</evidence>
<keyword evidence="2" id="KW-0728">SH3 domain</keyword>
<feature type="compositionally biased region" description="Acidic residues" evidence="10">
    <location>
        <begin position="503"/>
        <end position="546"/>
    </location>
</feature>
<feature type="compositionally biased region" description="Basic and acidic residues" evidence="10">
    <location>
        <begin position="482"/>
        <end position="502"/>
    </location>
</feature>
<dbReference type="Gene3D" id="3.40.50.300">
    <property type="entry name" value="P-loop containing nucleotide triphosphate hydrolases"/>
    <property type="match status" value="1"/>
</dbReference>
<dbReference type="CDD" id="cd11863">
    <property type="entry name" value="SH3_CACNB"/>
    <property type="match status" value="1"/>
</dbReference>
<feature type="compositionally biased region" description="Basic and acidic residues" evidence="10">
    <location>
        <begin position="176"/>
        <end position="186"/>
    </location>
</feature>
<dbReference type="PRINTS" id="PR01626">
    <property type="entry name" value="LCACHANNELB"/>
</dbReference>
<reference evidence="12 13" key="2">
    <citation type="submission" date="2018-11" db="EMBL/GenBank/DDBJ databases">
        <authorList>
            <consortium name="Pathogen Informatics"/>
        </authorList>
    </citation>
    <scope>NUCLEOTIDE SEQUENCE [LARGE SCALE GENOMIC DNA]</scope>
</reference>
<evidence type="ECO:0000313" key="14">
    <source>
        <dbReference type="WBParaSite" id="HDID_0000380401-mRNA-1"/>
    </source>
</evidence>
<feature type="region of interest" description="Disordered" evidence="10">
    <location>
        <begin position="419"/>
        <end position="563"/>
    </location>
</feature>
<dbReference type="EMBL" id="UYSG01001252">
    <property type="protein sequence ID" value="VDL39284.1"/>
    <property type="molecule type" value="Genomic_DNA"/>
</dbReference>
<feature type="domain" description="Guanylate kinase/L-type calcium channel beta subunit" evidence="11">
    <location>
        <begin position="216"/>
        <end position="397"/>
    </location>
</feature>
<protein>
    <submittedName>
        <fullName evidence="14">GuKc domain-containing protein</fullName>
    </submittedName>
</protein>
<evidence type="ECO:0000256" key="2">
    <source>
        <dbReference type="ARBA" id="ARBA00022443"/>
    </source>
</evidence>
<feature type="compositionally biased region" description="Polar residues" evidence="10">
    <location>
        <begin position="595"/>
        <end position="611"/>
    </location>
</feature>
<keyword evidence="3" id="KW-0813">Transport</keyword>
<dbReference type="FunFam" id="3.40.50.300:FF:000023">
    <property type="entry name" value="Voltage-dependent L-type calcium channel subunit beta-2"/>
    <property type="match status" value="1"/>
</dbReference>
<dbReference type="GO" id="GO:0005891">
    <property type="term" value="C:voltage-gated calcium channel complex"/>
    <property type="evidence" value="ECO:0007669"/>
    <property type="project" value="InterPro"/>
</dbReference>
<dbReference type="WBParaSite" id="HDID_0000380401-mRNA-1">
    <property type="protein sequence ID" value="HDID_0000380401-mRNA-1"/>
    <property type="gene ID" value="HDID_0000380401"/>
</dbReference>
<evidence type="ECO:0000256" key="9">
    <source>
        <dbReference type="ARBA" id="ARBA00023303"/>
    </source>
</evidence>
<evidence type="ECO:0000256" key="1">
    <source>
        <dbReference type="ARBA" id="ARBA00010836"/>
    </source>
</evidence>
<comment type="similarity">
    <text evidence="1">Belongs to the calcium channel beta subunit family.</text>
</comment>
<dbReference type="Pfam" id="PF00625">
    <property type="entry name" value="Guanylate_kin"/>
    <property type="match status" value="1"/>
</dbReference>
<reference evidence="14" key="1">
    <citation type="submission" date="2017-02" db="UniProtKB">
        <authorList>
            <consortium name="WormBaseParasite"/>
        </authorList>
    </citation>
    <scope>IDENTIFICATION</scope>
</reference>
<proteinExistence type="inferred from homology"/>
<feature type="compositionally biased region" description="Polar residues" evidence="10">
    <location>
        <begin position="154"/>
        <end position="168"/>
    </location>
</feature>
<keyword evidence="8" id="KW-0406">Ion transport</keyword>
<evidence type="ECO:0000313" key="12">
    <source>
        <dbReference type="EMBL" id="VDL39284.1"/>
    </source>
</evidence>
<keyword evidence="7" id="KW-0851">Voltage-gated channel</keyword>
<dbReference type="SUPFAM" id="SSF50044">
    <property type="entry name" value="SH3-domain"/>
    <property type="match status" value="1"/>
</dbReference>
<evidence type="ECO:0000256" key="6">
    <source>
        <dbReference type="ARBA" id="ARBA00022837"/>
    </source>
</evidence>
<evidence type="ECO:0000256" key="8">
    <source>
        <dbReference type="ARBA" id="ARBA00023065"/>
    </source>
</evidence>
<dbReference type="InterPro" id="IPR036028">
    <property type="entry name" value="SH3-like_dom_sf"/>
</dbReference>
<dbReference type="AlphaFoldDB" id="A0A0R3SG05"/>
<feature type="compositionally biased region" description="Low complexity" evidence="10">
    <location>
        <begin position="1"/>
        <end position="15"/>
    </location>
</feature>
<dbReference type="InterPro" id="IPR008145">
    <property type="entry name" value="GK/Ca_channel_bsu"/>
</dbReference>
<dbReference type="GO" id="GO:0005245">
    <property type="term" value="F:voltage-gated calcium channel activity"/>
    <property type="evidence" value="ECO:0007669"/>
    <property type="project" value="InterPro"/>
</dbReference>
<evidence type="ECO:0000256" key="5">
    <source>
        <dbReference type="ARBA" id="ARBA00022568"/>
    </source>
</evidence>
<dbReference type="OrthoDB" id="5962384at2759"/>
<keyword evidence="4" id="KW-0597">Phosphoprotein</keyword>
<gene>
    <name evidence="12" type="ORF">HDID_LOCUS3802</name>
</gene>
<dbReference type="PANTHER" id="PTHR11824">
    <property type="entry name" value="VOLTAGE-DEPENDENT CALCIUM CHANNEL BETA SUBUNIT"/>
    <property type="match status" value="1"/>
</dbReference>
<dbReference type="SMART" id="SM00072">
    <property type="entry name" value="GuKc"/>
    <property type="match status" value="1"/>
</dbReference>
<name>A0A0R3SG05_HYMDI</name>
<feature type="region of interest" description="Disordered" evidence="10">
    <location>
        <begin position="146"/>
        <end position="202"/>
    </location>
</feature>
<dbReference type="STRING" id="6216.A0A0R3SG05"/>
<dbReference type="SUPFAM" id="SSF52540">
    <property type="entry name" value="P-loop containing nucleoside triphosphate hydrolases"/>
    <property type="match status" value="1"/>
</dbReference>
<feature type="region of interest" description="Disordered" evidence="10">
    <location>
        <begin position="590"/>
        <end position="646"/>
    </location>
</feature>
<evidence type="ECO:0000256" key="3">
    <source>
        <dbReference type="ARBA" id="ARBA00022448"/>
    </source>
</evidence>
<dbReference type="Proteomes" id="UP000274504">
    <property type="component" value="Unassembled WGS sequence"/>
</dbReference>
<feature type="region of interest" description="Disordered" evidence="10">
    <location>
        <begin position="1"/>
        <end position="47"/>
    </location>
</feature>
<evidence type="ECO:0000259" key="11">
    <source>
        <dbReference type="SMART" id="SM00072"/>
    </source>
</evidence>
<dbReference type="InterPro" id="IPR000584">
    <property type="entry name" value="VDCC_L_bsu"/>
</dbReference>
<dbReference type="Gene3D" id="2.30.30.40">
    <property type="entry name" value="SH3 Domains"/>
    <property type="match status" value="1"/>
</dbReference>
<keyword evidence="6" id="KW-0106">Calcium</keyword>
<keyword evidence="9" id="KW-0407">Ion channel</keyword>
<evidence type="ECO:0000256" key="7">
    <source>
        <dbReference type="ARBA" id="ARBA00022882"/>
    </source>
</evidence>
<accession>A0A0R3SG05</accession>
<organism evidence="14">
    <name type="scientific">Hymenolepis diminuta</name>
    <name type="common">Rat tapeworm</name>
    <dbReference type="NCBI Taxonomy" id="6216"/>
    <lineage>
        <taxon>Eukaryota</taxon>
        <taxon>Metazoa</taxon>
        <taxon>Spiralia</taxon>
        <taxon>Lophotrochozoa</taxon>
        <taxon>Platyhelminthes</taxon>
        <taxon>Cestoda</taxon>
        <taxon>Eucestoda</taxon>
        <taxon>Cyclophyllidea</taxon>
        <taxon>Hymenolepididae</taxon>
        <taxon>Hymenolepis</taxon>
    </lineage>
</organism>
<dbReference type="InterPro" id="IPR027417">
    <property type="entry name" value="P-loop_NTPase"/>
</dbReference>
<keyword evidence="5" id="KW-0109">Calcium transport</keyword>
<evidence type="ECO:0000256" key="10">
    <source>
        <dbReference type="SAM" id="MobiDB-lite"/>
    </source>
</evidence>
<sequence length="646" mass="72818">MIGVRSDSIFSSKSTSFERQDSDHSVPSSQLSFEGEDDDDDGSKSLDAEAERLELERLAKDQLEKARVSSVVFAVRTNVSFDGTACSDCPLPDHVVSFQLKDFLHIKEKFNNEWWIGRLVKENSDVGFIPSPAKLEFLRTRTRPSKNAGVKGNFDSSSLPRTAASRASTPPGDTDGEGRDENEPASRTKSVSNTKGGRKTFFKKTDNIPPYEVVPTMRPVVLIGPSLKGYEVTDMMQKALFDFLKHRFEGRIIITRVTADISLAKRSLLNNPTRRAIMDKASTRNQSFEVQQEIERIFDLARTQQLVVLDCDTINHPSQLAKTSLAPVNVYVKVSSTKVLQRLIKTRGKSQSRNMNVQMVAAEKLLQCTNDQFDVILEENQLQDACEHLAEYLEAYWRASHPHIGNTSKAERVLGISSQVRDSGAPPSGPQNAGERTAAPRSPTPEDRVSLLSPLSEDVSESTERVPPSVSPRRRKTSSRMGRRETERPRDKYDGDGRRQWQEEEDEEIMGEEEEGVNMDVEGDVEEEDLEDDQEEYLNSSEYDEELPPHPAGGGYYRGGYQPVAQDHRKPSIIHPRQSVHHPIIMGGVAPRYQPINQPSNYRSHHQQLSLPQRRPIPVNKPYWEQQDGDIGYSDEDEGMSYRGQY</sequence>
<evidence type="ECO:0000313" key="13">
    <source>
        <dbReference type="Proteomes" id="UP000274504"/>
    </source>
</evidence>